<proteinExistence type="predicted"/>
<keyword evidence="2" id="KW-1185">Reference proteome</keyword>
<sequence length="230" mass="25822">MPFGLCNAPSTFQRLMQRMFGDQQGQSLLLYLDDIIIYSSSVEQHLQRLEMVLDRLKREGLKAKLDKGAFFRQEVGYLGHVISSQGVSTDPKKIEAVANWQRPRHVSELRSFLGFASYYRRFVEGFAKLASPLHQLVARLAGTKSKRGSGQALDTVWTPQCEESFEALKSRLVSAPVLTYADFSRPFILEIDASHSNLGAVLSQETDSGVRPVAYASRGLQAYRAQYVKL</sequence>
<protein>
    <submittedName>
        <fullName evidence="1">Uncharacterized protein</fullName>
    </submittedName>
</protein>
<gene>
    <name evidence="1" type="ORF">L3Q82_000639</name>
</gene>
<evidence type="ECO:0000313" key="2">
    <source>
        <dbReference type="Proteomes" id="UP000831701"/>
    </source>
</evidence>
<dbReference type="EMBL" id="CM041540">
    <property type="protein sequence ID" value="KAI3366508.1"/>
    <property type="molecule type" value="Genomic_DNA"/>
</dbReference>
<evidence type="ECO:0000313" key="1">
    <source>
        <dbReference type="EMBL" id="KAI3366508.1"/>
    </source>
</evidence>
<dbReference type="Proteomes" id="UP000831701">
    <property type="component" value="Chromosome 10"/>
</dbReference>
<comment type="caution">
    <text evidence="1">The sequence shown here is derived from an EMBL/GenBank/DDBJ whole genome shotgun (WGS) entry which is preliminary data.</text>
</comment>
<reference evidence="1" key="1">
    <citation type="submission" date="2022-04" db="EMBL/GenBank/DDBJ databases">
        <title>Jade perch genome.</title>
        <authorList>
            <person name="Chao B."/>
        </authorList>
    </citation>
    <scope>NUCLEOTIDE SEQUENCE</scope>
    <source>
        <strain evidence="1">CB-2022</strain>
    </source>
</reference>
<accession>A0ACB8WGB0</accession>
<organism evidence="1 2">
    <name type="scientific">Scortum barcoo</name>
    <name type="common">barcoo grunter</name>
    <dbReference type="NCBI Taxonomy" id="214431"/>
    <lineage>
        <taxon>Eukaryota</taxon>
        <taxon>Metazoa</taxon>
        <taxon>Chordata</taxon>
        <taxon>Craniata</taxon>
        <taxon>Vertebrata</taxon>
        <taxon>Euteleostomi</taxon>
        <taxon>Actinopterygii</taxon>
        <taxon>Neopterygii</taxon>
        <taxon>Teleostei</taxon>
        <taxon>Neoteleostei</taxon>
        <taxon>Acanthomorphata</taxon>
        <taxon>Eupercaria</taxon>
        <taxon>Centrarchiformes</taxon>
        <taxon>Terapontoidei</taxon>
        <taxon>Terapontidae</taxon>
        <taxon>Scortum</taxon>
    </lineage>
</organism>
<name>A0ACB8WGB0_9TELE</name>